<dbReference type="Pfam" id="PF00072">
    <property type="entry name" value="Response_reg"/>
    <property type="match status" value="1"/>
</dbReference>
<feature type="domain" description="Response regulatory" evidence="7">
    <location>
        <begin position="4"/>
        <end position="120"/>
    </location>
</feature>
<feature type="domain" description="HTH luxR-type" evidence="6">
    <location>
        <begin position="145"/>
        <end position="210"/>
    </location>
</feature>
<reference evidence="8 9" key="1">
    <citation type="submission" date="2018-08" db="EMBL/GenBank/DDBJ databases">
        <title>Diversity &amp; Physiological Properties of Lignin-Decomposing Actinobacteria from Soil.</title>
        <authorList>
            <person name="Roh S.G."/>
            <person name="Kim S.B."/>
        </authorList>
    </citation>
    <scope>NUCLEOTIDE SEQUENCE [LARGE SCALE GENOMIC DNA]</scope>
    <source>
        <strain evidence="8 9">MMS17-GH009</strain>
    </source>
</reference>
<dbReference type="PRINTS" id="PR00038">
    <property type="entry name" value="HTHLUXR"/>
</dbReference>
<gene>
    <name evidence="8" type="ORF">DR950_28320</name>
</gene>
<evidence type="ECO:0000256" key="1">
    <source>
        <dbReference type="ARBA" id="ARBA00022553"/>
    </source>
</evidence>
<organism evidence="8 9">
    <name type="scientific">Kitasatospora xanthocidica</name>
    <dbReference type="NCBI Taxonomy" id="83382"/>
    <lineage>
        <taxon>Bacteria</taxon>
        <taxon>Bacillati</taxon>
        <taxon>Actinomycetota</taxon>
        <taxon>Actinomycetes</taxon>
        <taxon>Kitasatosporales</taxon>
        <taxon>Streptomycetaceae</taxon>
        <taxon>Kitasatospora</taxon>
    </lineage>
</organism>
<dbReference type="InterPro" id="IPR011006">
    <property type="entry name" value="CheY-like_superfamily"/>
</dbReference>
<evidence type="ECO:0000256" key="5">
    <source>
        <dbReference type="PROSITE-ProRule" id="PRU00169"/>
    </source>
</evidence>
<dbReference type="SUPFAM" id="SSF52172">
    <property type="entry name" value="CheY-like"/>
    <property type="match status" value="1"/>
</dbReference>
<keyword evidence="9" id="KW-1185">Reference proteome</keyword>
<dbReference type="AlphaFoldDB" id="A0A373A0P3"/>
<dbReference type="Gene3D" id="3.40.50.2300">
    <property type="match status" value="1"/>
</dbReference>
<dbReference type="PROSITE" id="PS00622">
    <property type="entry name" value="HTH_LUXR_1"/>
    <property type="match status" value="1"/>
</dbReference>
<dbReference type="SUPFAM" id="SSF46894">
    <property type="entry name" value="C-terminal effector domain of the bipartite response regulators"/>
    <property type="match status" value="1"/>
</dbReference>
<accession>A0A373A0P3</accession>
<evidence type="ECO:0000256" key="2">
    <source>
        <dbReference type="ARBA" id="ARBA00023015"/>
    </source>
</evidence>
<dbReference type="InterPro" id="IPR016032">
    <property type="entry name" value="Sig_transdc_resp-reg_C-effctor"/>
</dbReference>
<dbReference type="InterPro" id="IPR039420">
    <property type="entry name" value="WalR-like"/>
</dbReference>
<feature type="modified residue" description="4-aspartylphosphate" evidence="5">
    <location>
        <position position="55"/>
    </location>
</feature>
<dbReference type="PANTHER" id="PTHR43214:SF24">
    <property type="entry name" value="TRANSCRIPTIONAL REGULATORY PROTEIN NARL-RELATED"/>
    <property type="match status" value="1"/>
</dbReference>
<dbReference type="SMART" id="SM00421">
    <property type="entry name" value="HTH_LUXR"/>
    <property type="match status" value="1"/>
</dbReference>
<dbReference type="PANTHER" id="PTHR43214">
    <property type="entry name" value="TWO-COMPONENT RESPONSE REGULATOR"/>
    <property type="match status" value="1"/>
</dbReference>
<dbReference type="GO" id="GO:0000160">
    <property type="term" value="P:phosphorelay signal transduction system"/>
    <property type="evidence" value="ECO:0007669"/>
    <property type="project" value="InterPro"/>
</dbReference>
<protein>
    <submittedName>
        <fullName evidence="8">DNA-binding response regulator</fullName>
    </submittedName>
</protein>
<dbReference type="GO" id="GO:0003677">
    <property type="term" value="F:DNA binding"/>
    <property type="evidence" value="ECO:0007669"/>
    <property type="project" value="UniProtKB-KW"/>
</dbReference>
<dbReference type="RefSeq" id="WP_117489346.1">
    <property type="nucleotide sequence ID" value="NZ_QVIG01000001.1"/>
</dbReference>
<keyword evidence="2" id="KW-0805">Transcription regulation</keyword>
<evidence type="ECO:0000313" key="8">
    <source>
        <dbReference type="EMBL" id="RGD61147.1"/>
    </source>
</evidence>
<dbReference type="EMBL" id="QVIG01000001">
    <property type="protein sequence ID" value="RGD61147.1"/>
    <property type="molecule type" value="Genomic_DNA"/>
</dbReference>
<dbReference type="InterPro" id="IPR058245">
    <property type="entry name" value="NreC/VraR/RcsB-like_REC"/>
</dbReference>
<keyword evidence="3 8" id="KW-0238">DNA-binding</keyword>
<evidence type="ECO:0000259" key="6">
    <source>
        <dbReference type="PROSITE" id="PS50043"/>
    </source>
</evidence>
<evidence type="ECO:0000313" key="9">
    <source>
        <dbReference type="Proteomes" id="UP000263377"/>
    </source>
</evidence>
<proteinExistence type="predicted"/>
<dbReference type="Proteomes" id="UP000263377">
    <property type="component" value="Unassembled WGS sequence"/>
</dbReference>
<keyword evidence="1 5" id="KW-0597">Phosphoprotein</keyword>
<dbReference type="Pfam" id="PF00196">
    <property type="entry name" value="GerE"/>
    <property type="match status" value="1"/>
</dbReference>
<dbReference type="InterPro" id="IPR001789">
    <property type="entry name" value="Sig_transdc_resp-reg_receiver"/>
</dbReference>
<keyword evidence="4" id="KW-0804">Transcription</keyword>
<dbReference type="CDD" id="cd17535">
    <property type="entry name" value="REC_NarL-like"/>
    <property type="match status" value="1"/>
</dbReference>
<dbReference type="PROSITE" id="PS50043">
    <property type="entry name" value="HTH_LUXR_2"/>
    <property type="match status" value="1"/>
</dbReference>
<comment type="caution">
    <text evidence="8">The sequence shown here is derived from an EMBL/GenBank/DDBJ whole genome shotgun (WGS) entry which is preliminary data.</text>
</comment>
<sequence>MKTRVVIADDQASVRQGFRHILAAQPDMEVVAEVADGLEALEAVRTLRPDVLLVDIRMPELDGLEVTRRLAGITPEVKVVVVTTFDLDEYVHTALRNGACGFLLKHSGPALLAEAIRSAVVGDSLISPQITTRLLHRFTGPRRVDRSPVEPLTSREEEIAVLVAEGLTNSDIGAELFISLSTVKTHLANLQRKLKARNRVGIATWAWESGLTERG</sequence>
<dbReference type="GO" id="GO:0006355">
    <property type="term" value="P:regulation of DNA-templated transcription"/>
    <property type="evidence" value="ECO:0007669"/>
    <property type="project" value="InterPro"/>
</dbReference>
<name>A0A373A0P3_9ACTN</name>
<dbReference type="SMART" id="SM00448">
    <property type="entry name" value="REC"/>
    <property type="match status" value="1"/>
</dbReference>
<dbReference type="CDD" id="cd06170">
    <property type="entry name" value="LuxR_C_like"/>
    <property type="match status" value="1"/>
</dbReference>
<evidence type="ECO:0000256" key="3">
    <source>
        <dbReference type="ARBA" id="ARBA00023125"/>
    </source>
</evidence>
<evidence type="ECO:0000259" key="7">
    <source>
        <dbReference type="PROSITE" id="PS50110"/>
    </source>
</evidence>
<evidence type="ECO:0000256" key="4">
    <source>
        <dbReference type="ARBA" id="ARBA00023163"/>
    </source>
</evidence>
<dbReference type="PROSITE" id="PS50110">
    <property type="entry name" value="RESPONSE_REGULATORY"/>
    <property type="match status" value="1"/>
</dbReference>
<dbReference type="InterPro" id="IPR000792">
    <property type="entry name" value="Tscrpt_reg_LuxR_C"/>
</dbReference>